<evidence type="ECO:0000313" key="2">
    <source>
        <dbReference type="EMBL" id="MBB5037311.1"/>
    </source>
</evidence>
<protein>
    <submittedName>
        <fullName evidence="2">Uncharacterized protein</fullName>
    </submittedName>
</protein>
<feature type="signal peptide" evidence="1">
    <location>
        <begin position="1"/>
        <end position="18"/>
    </location>
</feature>
<name>A0A7W8DPU5_9BACT</name>
<dbReference type="Proteomes" id="UP000534294">
    <property type="component" value="Unassembled WGS sequence"/>
</dbReference>
<dbReference type="RefSeq" id="WP_184207077.1">
    <property type="nucleotide sequence ID" value="NZ_JACHIF010000002.1"/>
</dbReference>
<comment type="caution">
    <text evidence="2">The sequence shown here is derived from an EMBL/GenBank/DDBJ whole genome shotgun (WGS) entry which is preliminary data.</text>
</comment>
<accession>A0A7W8DPU5</accession>
<feature type="chain" id="PRO_5031305751" evidence="1">
    <location>
        <begin position="19"/>
        <end position="283"/>
    </location>
</feature>
<evidence type="ECO:0000256" key="1">
    <source>
        <dbReference type="SAM" id="SignalP"/>
    </source>
</evidence>
<reference evidence="2 3" key="1">
    <citation type="submission" date="2020-08" db="EMBL/GenBank/DDBJ databases">
        <title>Genomic Encyclopedia of Type Strains, Phase IV (KMG-IV): sequencing the most valuable type-strain genomes for metagenomic binning, comparative biology and taxonomic classification.</title>
        <authorList>
            <person name="Goeker M."/>
        </authorList>
    </citation>
    <scope>NUCLEOTIDE SEQUENCE [LARGE SCALE GENOMIC DNA]</scope>
    <source>
        <strain evidence="2 3">DSM 12251</strain>
    </source>
</reference>
<sequence>MKSLCLAISLALFSPAFAADKAEEALPLITTGIWKHEELKRFKAPEANQGVAADAEHIYVITNRALGKYRKDTLARVGEWKDEKGGPFIHMNSGIIHEGKLWCAHSNFPALPMTSSIEIFDPVAMKHVGTYSFGIAPGSLTWIARHQDHWYACFAHYSKDRPKTGRDPAWTELVRYDDQWRRTSGWVFPSGILEIFGGSSCSGGSIAADGTLFITGHDAKQLFVLRFPTAGSVLEWTDTIPITAEGQAFSWDPTQPGYFYGIIKKTREVVVSRIRRHSDGPPN</sequence>
<dbReference type="SUPFAM" id="SSF63829">
    <property type="entry name" value="Calcium-dependent phosphotriesterase"/>
    <property type="match status" value="1"/>
</dbReference>
<keyword evidence="1" id="KW-0732">Signal</keyword>
<keyword evidence="3" id="KW-1185">Reference proteome</keyword>
<dbReference type="EMBL" id="JACHIF010000002">
    <property type="protein sequence ID" value="MBB5037311.1"/>
    <property type="molecule type" value="Genomic_DNA"/>
</dbReference>
<organism evidence="2 3">
    <name type="scientific">Prosthecobacter dejongeii</name>
    <dbReference type="NCBI Taxonomy" id="48465"/>
    <lineage>
        <taxon>Bacteria</taxon>
        <taxon>Pseudomonadati</taxon>
        <taxon>Verrucomicrobiota</taxon>
        <taxon>Verrucomicrobiia</taxon>
        <taxon>Verrucomicrobiales</taxon>
        <taxon>Verrucomicrobiaceae</taxon>
        <taxon>Prosthecobacter</taxon>
    </lineage>
</organism>
<dbReference type="AlphaFoldDB" id="A0A7W8DPU5"/>
<proteinExistence type="predicted"/>
<evidence type="ECO:0000313" key="3">
    <source>
        <dbReference type="Proteomes" id="UP000534294"/>
    </source>
</evidence>
<gene>
    <name evidence="2" type="ORF">HNQ64_001553</name>
</gene>